<sequence length="545" mass="58027">MVKVDHAVPRAATDTGGLRRDVGLIGLMWASVGSIIGSGWLFGAEKAVVVAGPAAIISWVIGAVAIVLLALVHAELGGMFPVAGGTARYPHYAFGGLAGMSFGWFSWLQAATVAPIEVEAMIGYAKHWKWADGLQHADGTLSTSGFTIAVVLMAVFVGVNFFGVRALAHTNSAATWWKIAVPLAAIFIIAIGNFHPANFTSEGFAPFGAKGVLAAISSSGIIFALLGFEQAIQLAGESRDPKRDLPRATLGSVAIGAVIYILLQVVFIVALPHASFAQGWAKLNFPGISGPWAGLATVVGLGWLGFVLYLDAIISPGGTGLIYTTATSRVSYGLAKNGYAPKVFAKTDSRGVPWFGLILSFVTGVICFLPFPSWQELVGFITSASVLMYAGAPLAYGVFADRLPRHERPYRLPGGKLVSPLSFVVANLIIYWSGWDTLWRLGFAILLGYVLLGSYAWYAIRKNLPDAPRLDFKAAQWLPGYLVGMGLLSWQGSFGGQGRIPLWWDMLVVGAFSLAVYYWARATASKAEAIERSIEEVVVSDAPAH</sequence>
<feature type="transmembrane region" description="Helical" evidence="5">
    <location>
        <begin position="441"/>
        <end position="460"/>
    </location>
</feature>
<feature type="transmembrane region" description="Helical" evidence="5">
    <location>
        <begin position="291"/>
        <end position="310"/>
    </location>
</feature>
<evidence type="ECO:0000256" key="5">
    <source>
        <dbReference type="SAM" id="Phobius"/>
    </source>
</evidence>
<keyword evidence="7" id="KW-1185">Reference proteome</keyword>
<dbReference type="STRING" id="1355015.LK06_002990"/>
<dbReference type="Gene3D" id="1.20.1740.10">
    <property type="entry name" value="Amino acid/polyamine transporter I"/>
    <property type="match status" value="1"/>
</dbReference>
<dbReference type="PANTHER" id="PTHR47547">
    <property type="match status" value="1"/>
</dbReference>
<dbReference type="PANTHER" id="PTHR47547:SF1">
    <property type="entry name" value="ASPARTATE-PROTON SYMPORTER"/>
    <property type="match status" value="1"/>
</dbReference>
<organism evidence="6 7">
    <name type="scientific">Streptomyces pluripotens</name>
    <dbReference type="NCBI Taxonomy" id="1355015"/>
    <lineage>
        <taxon>Bacteria</taxon>
        <taxon>Bacillati</taxon>
        <taxon>Actinomycetota</taxon>
        <taxon>Actinomycetes</taxon>
        <taxon>Kitasatosporales</taxon>
        <taxon>Streptomycetaceae</taxon>
        <taxon>Streptomyces</taxon>
    </lineage>
</organism>
<feature type="transmembrane region" description="Helical" evidence="5">
    <location>
        <begin position="352"/>
        <end position="371"/>
    </location>
</feature>
<dbReference type="Pfam" id="PF13520">
    <property type="entry name" value="AA_permease_2"/>
    <property type="match status" value="1"/>
</dbReference>
<feature type="transmembrane region" description="Helical" evidence="5">
    <location>
        <begin position="144"/>
        <end position="164"/>
    </location>
</feature>
<dbReference type="InterPro" id="IPR002293">
    <property type="entry name" value="AA/rel_permease1"/>
</dbReference>
<feature type="transmembrane region" description="Helical" evidence="5">
    <location>
        <begin position="417"/>
        <end position="435"/>
    </location>
</feature>
<dbReference type="RefSeq" id="WP_043407635.1">
    <property type="nucleotide sequence ID" value="NZ_CP021080.1"/>
</dbReference>
<dbReference type="OrthoDB" id="9762947at2"/>
<proteinExistence type="predicted"/>
<feature type="transmembrane region" description="Helical" evidence="5">
    <location>
        <begin position="176"/>
        <end position="195"/>
    </location>
</feature>
<dbReference type="InterPro" id="IPR052962">
    <property type="entry name" value="AA_Transporter_AGT"/>
</dbReference>
<evidence type="ECO:0000313" key="7">
    <source>
        <dbReference type="Proteomes" id="UP000031501"/>
    </source>
</evidence>
<dbReference type="GO" id="GO:0022857">
    <property type="term" value="F:transmembrane transporter activity"/>
    <property type="evidence" value="ECO:0007669"/>
    <property type="project" value="InterPro"/>
</dbReference>
<dbReference type="PIRSF" id="PIRSF006060">
    <property type="entry name" value="AA_transporter"/>
    <property type="match status" value="1"/>
</dbReference>
<dbReference type="EMBL" id="CP022433">
    <property type="protein sequence ID" value="ASN23343.1"/>
    <property type="molecule type" value="Genomic_DNA"/>
</dbReference>
<feature type="transmembrane region" description="Helical" evidence="5">
    <location>
        <begin position="92"/>
        <end position="110"/>
    </location>
</feature>
<feature type="transmembrane region" description="Helical" evidence="5">
    <location>
        <begin position="207"/>
        <end position="228"/>
    </location>
</feature>
<feature type="transmembrane region" description="Helical" evidence="5">
    <location>
        <begin position="48"/>
        <end position="72"/>
    </location>
</feature>
<evidence type="ECO:0000256" key="1">
    <source>
        <dbReference type="ARBA" id="ARBA00004141"/>
    </source>
</evidence>
<feature type="transmembrane region" description="Helical" evidence="5">
    <location>
        <begin position="249"/>
        <end position="271"/>
    </location>
</feature>
<reference evidence="6 7" key="1">
    <citation type="submission" date="2017-07" db="EMBL/GenBank/DDBJ databases">
        <title>Genome sequence of Streptomyces pluripotens MUSC 137T.</title>
        <authorList>
            <person name="Ser H.-L."/>
            <person name="Lee L.-H."/>
        </authorList>
    </citation>
    <scope>NUCLEOTIDE SEQUENCE [LARGE SCALE GENOMIC DNA]</scope>
    <source>
        <strain evidence="6 7">MUSC 137</strain>
    </source>
</reference>
<dbReference type="GO" id="GO:0016020">
    <property type="term" value="C:membrane"/>
    <property type="evidence" value="ECO:0007669"/>
    <property type="project" value="UniProtKB-SubCell"/>
</dbReference>
<dbReference type="Proteomes" id="UP000031501">
    <property type="component" value="Chromosome"/>
</dbReference>
<protein>
    <submittedName>
        <fullName evidence="6">APC family permease</fullName>
    </submittedName>
</protein>
<keyword evidence="4 5" id="KW-0472">Membrane</keyword>
<feature type="transmembrane region" description="Helical" evidence="5">
    <location>
        <begin position="377"/>
        <end position="396"/>
    </location>
</feature>
<keyword evidence="2 5" id="KW-0812">Transmembrane</keyword>
<feature type="transmembrane region" description="Helical" evidence="5">
    <location>
        <begin position="472"/>
        <end position="490"/>
    </location>
</feature>
<name>A0A221NTM5_9ACTN</name>
<evidence type="ECO:0000313" key="6">
    <source>
        <dbReference type="EMBL" id="ASN23343.1"/>
    </source>
</evidence>
<feature type="transmembrane region" description="Helical" evidence="5">
    <location>
        <begin position="21"/>
        <end position="42"/>
    </location>
</feature>
<evidence type="ECO:0000256" key="3">
    <source>
        <dbReference type="ARBA" id="ARBA00022989"/>
    </source>
</evidence>
<evidence type="ECO:0000256" key="2">
    <source>
        <dbReference type="ARBA" id="ARBA00022692"/>
    </source>
</evidence>
<dbReference type="KEGG" id="splu:LK06_002990"/>
<accession>A0A221NTM5</accession>
<keyword evidence="3 5" id="KW-1133">Transmembrane helix</keyword>
<feature type="transmembrane region" description="Helical" evidence="5">
    <location>
        <begin position="502"/>
        <end position="520"/>
    </location>
</feature>
<comment type="subcellular location">
    <subcellularLocation>
        <location evidence="1">Membrane</location>
        <topology evidence="1">Multi-pass membrane protein</topology>
    </subcellularLocation>
</comment>
<gene>
    <name evidence="6" type="ORF">LK07_04075</name>
</gene>
<dbReference type="AlphaFoldDB" id="A0A221NTM5"/>
<evidence type="ECO:0000256" key="4">
    <source>
        <dbReference type="ARBA" id="ARBA00023136"/>
    </source>
</evidence>